<name>A0A8S5RMW9_9VIRU</name>
<organism evidence="1">
    <name type="scientific">virus sp. ctEfN2</name>
    <dbReference type="NCBI Taxonomy" id="2825810"/>
    <lineage>
        <taxon>Viruses</taxon>
    </lineage>
</organism>
<accession>A0A8S5RMW9</accession>
<evidence type="ECO:0000313" key="1">
    <source>
        <dbReference type="EMBL" id="DAE32515.1"/>
    </source>
</evidence>
<proteinExistence type="predicted"/>
<reference evidence="1" key="1">
    <citation type="journal article" date="2021" name="Proc. Natl. Acad. Sci. U.S.A.">
        <title>A Catalog of Tens of Thousands of Viruses from Human Metagenomes Reveals Hidden Associations with Chronic Diseases.</title>
        <authorList>
            <person name="Tisza M.J."/>
            <person name="Buck C.B."/>
        </authorList>
    </citation>
    <scope>NUCLEOTIDE SEQUENCE</scope>
    <source>
        <strain evidence="1">CtEfN2</strain>
    </source>
</reference>
<dbReference type="EMBL" id="BK059123">
    <property type="protein sequence ID" value="DAE32515.1"/>
    <property type="molecule type" value="Genomic_DNA"/>
</dbReference>
<protein>
    <submittedName>
        <fullName evidence="1">DNA-packaging protein</fullName>
    </submittedName>
</protein>
<sequence>MKKSNTTVTEQGIEVYTSTINYYADEYVDSLYDQEEIHKPNSNQFTGMIKYINKHVGFSRDILESITVLNEIWEAYTELVYKYNQKPTIEEYALLIGIHRDTIYSWAKGECRADDYCEKLNLSRSDTIKKWQDECALGRYKSAASGNVGGIFLCKAVDGMAETAPVQASQRQDKPRESLEQIKEEFGGLLAGE</sequence>